<organism evidence="2 3">
    <name type="scientific">Drosophila madeirensis</name>
    <name type="common">Fruit fly</name>
    <dbReference type="NCBI Taxonomy" id="30013"/>
    <lineage>
        <taxon>Eukaryota</taxon>
        <taxon>Metazoa</taxon>
        <taxon>Ecdysozoa</taxon>
        <taxon>Arthropoda</taxon>
        <taxon>Hexapoda</taxon>
        <taxon>Insecta</taxon>
        <taxon>Pterygota</taxon>
        <taxon>Neoptera</taxon>
        <taxon>Endopterygota</taxon>
        <taxon>Diptera</taxon>
        <taxon>Brachycera</taxon>
        <taxon>Muscomorpha</taxon>
        <taxon>Ephydroidea</taxon>
        <taxon>Drosophilidae</taxon>
        <taxon>Drosophila</taxon>
        <taxon>Sophophora</taxon>
    </lineage>
</organism>
<feature type="compositionally biased region" description="Basic residues" evidence="1">
    <location>
        <begin position="187"/>
        <end position="206"/>
    </location>
</feature>
<evidence type="ECO:0000256" key="1">
    <source>
        <dbReference type="SAM" id="MobiDB-lite"/>
    </source>
</evidence>
<evidence type="ECO:0000313" key="2">
    <source>
        <dbReference type="EMBL" id="BFF89845.1"/>
    </source>
</evidence>
<evidence type="ECO:0000313" key="3">
    <source>
        <dbReference type="Proteomes" id="UP001500889"/>
    </source>
</evidence>
<feature type="region of interest" description="Disordered" evidence="1">
    <location>
        <begin position="19"/>
        <end position="84"/>
    </location>
</feature>
<proteinExistence type="predicted"/>
<sequence length="278" mass="30639">MLPPLPNAFIAIKTKSECSNSNHSYSHSNNSNSNNSLTLHSGNSSFKSNGNGNGNTNGNNNTNRRSPQPQQPPPLPMKNGSKQQVNVESHYQHLSYNAGTHMPHPSGSSTRNTLDRKQQSGGGGGDYCTQINPHYLQTFDSLDHYSVATMQQQPLRSQSKSQIYSYGSSGTASDHSNPQLHVQQQHHSLKHTKHGGKGHKSGKHSSKNGGSNSKSQDDFKAMHKQQQHQHQHQKCNNGNKAIKRNGCSNQVLPQPPQLQQQPHYTSSSDSLPFDNNYY</sequence>
<dbReference type="EMBL" id="AP029263">
    <property type="protein sequence ID" value="BFF89845.1"/>
    <property type="molecule type" value="Genomic_DNA"/>
</dbReference>
<dbReference type="AlphaFoldDB" id="A0AAU9ETI9"/>
<keyword evidence="3" id="KW-1185">Reference proteome</keyword>
<feature type="region of interest" description="Disordered" evidence="1">
    <location>
        <begin position="96"/>
        <end position="129"/>
    </location>
</feature>
<dbReference type="Proteomes" id="UP001500889">
    <property type="component" value="Chromosome O"/>
</dbReference>
<feature type="region of interest" description="Disordered" evidence="1">
    <location>
        <begin position="151"/>
        <end position="278"/>
    </location>
</feature>
<feature type="compositionally biased region" description="Basic residues" evidence="1">
    <location>
        <begin position="222"/>
        <end position="233"/>
    </location>
</feature>
<feature type="compositionally biased region" description="Polar residues" evidence="1">
    <location>
        <begin position="151"/>
        <end position="185"/>
    </location>
</feature>
<reference evidence="2 3" key="1">
    <citation type="submission" date="2024-02" db="EMBL/GenBank/DDBJ databases">
        <title>A chromosome-level genome assembly of Drosophila madeirensis, a fruit fly species endemic to Madeira island.</title>
        <authorList>
            <person name="Tomihara K."/>
            <person name="Llopart A."/>
            <person name="Yamamoto D."/>
        </authorList>
    </citation>
    <scope>NUCLEOTIDE SEQUENCE [LARGE SCALE GENOMIC DNA]</scope>
    <source>
        <strain evidence="2 3">RF1</strain>
    </source>
</reference>
<protein>
    <submittedName>
        <fullName evidence="2">Irregular chiasm C-roughest protein</fullName>
    </submittedName>
</protein>
<feature type="compositionally biased region" description="Low complexity" evidence="1">
    <location>
        <begin position="19"/>
        <end position="68"/>
    </location>
</feature>
<gene>
    <name evidence="2" type="ORF">DMAD_08508</name>
</gene>
<accession>A0AAU9ETI9</accession>
<name>A0AAU9ETI9_DROMD</name>